<evidence type="ECO:0000256" key="3">
    <source>
        <dbReference type="ARBA" id="ARBA00022643"/>
    </source>
</evidence>
<organism evidence="7 8">
    <name type="scientific">Neorhizobium galegae bv. officinalis</name>
    <dbReference type="NCBI Taxonomy" id="323656"/>
    <lineage>
        <taxon>Bacteria</taxon>
        <taxon>Pseudomonadati</taxon>
        <taxon>Pseudomonadota</taxon>
        <taxon>Alphaproteobacteria</taxon>
        <taxon>Hyphomicrobiales</taxon>
        <taxon>Rhizobiaceae</taxon>
        <taxon>Rhizobium/Agrobacterium group</taxon>
        <taxon>Neorhizobium</taxon>
    </lineage>
</organism>
<keyword evidence="2 5" id="KW-0285">Flavoprotein</keyword>
<name>A0A0T7FX75_NEOGA</name>
<evidence type="ECO:0000256" key="4">
    <source>
        <dbReference type="ARBA" id="ARBA00023002"/>
    </source>
</evidence>
<keyword evidence="5" id="KW-0521">NADP</keyword>
<dbReference type="OrthoDB" id="3181400at2"/>
<sequence length="284" mass="30537">MSVSRLASAPEAASTQADLLRQRYGSDQPASTAEWNTALEAILSHRSVRSYLPKPVPESVLQLIVAAAQSAPTSSSLQAWSVVAVEDPERRKKLAELASPNPQIASAPLFLLWIADLSRLRKITTQQGKTGEGLDYLESFLLATIDATLAAQNALVVLESLGLGTCYIGGIRNHPAEVGELLGLPPEALAVFGMTVGYPDPAVETEVKPRLPQSVVLHREQYQAAPSEADLATYDDTMRSFQTGQGMAVRGWTSVVASRIADAPALKGRHVLLDVVRRMGFKVK</sequence>
<comment type="similarity">
    <text evidence="1 5">Belongs to the flavin oxidoreductase frp family.</text>
</comment>
<dbReference type="Pfam" id="PF00881">
    <property type="entry name" value="Nitroreductase"/>
    <property type="match status" value="1"/>
</dbReference>
<evidence type="ECO:0000256" key="5">
    <source>
        <dbReference type="PIRNR" id="PIRNR005426"/>
    </source>
</evidence>
<evidence type="ECO:0000313" key="7">
    <source>
        <dbReference type="EMBL" id="CDZ39611.1"/>
    </source>
</evidence>
<evidence type="ECO:0000259" key="6">
    <source>
        <dbReference type="Pfam" id="PF00881"/>
    </source>
</evidence>
<dbReference type="RefSeq" id="WP_046668822.1">
    <property type="nucleotide sequence ID" value="NZ_CCRH01000017.1"/>
</dbReference>
<feature type="domain" description="Nitroreductase" evidence="6">
    <location>
        <begin position="42"/>
        <end position="198"/>
    </location>
</feature>
<dbReference type="EMBL" id="CCRH01000017">
    <property type="protein sequence ID" value="CDZ39611.1"/>
    <property type="molecule type" value="Genomic_DNA"/>
</dbReference>
<dbReference type="PANTHER" id="PTHR43425">
    <property type="entry name" value="OXYGEN-INSENSITIVE NADPH NITROREDUCTASE"/>
    <property type="match status" value="1"/>
</dbReference>
<dbReference type="InterPro" id="IPR016446">
    <property type="entry name" value="Flavin_OxRdtase_Frp"/>
</dbReference>
<reference evidence="7 8" key="1">
    <citation type="submission" date="2014-08" db="EMBL/GenBank/DDBJ databases">
        <authorList>
            <person name="Chen Y.-H."/>
        </authorList>
    </citation>
    <scope>NUCLEOTIDE SEQUENCE [LARGE SCALE GENOMIC DNA]</scope>
</reference>
<accession>A0A0T7FX75</accession>
<keyword evidence="4 5" id="KW-0560">Oxidoreductase</keyword>
<dbReference type="CDD" id="cd02146">
    <property type="entry name" value="NfsA-like"/>
    <property type="match status" value="1"/>
</dbReference>
<keyword evidence="3 5" id="KW-0288">FMN</keyword>
<evidence type="ECO:0000313" key="8">
    <source>
        <dbReference type="Proteomes" id="UP000046176"/>
    </source>
</evidence>
<gene>
    <name evidence="7" type="ORF">NGAL_HAMBI1145_49590</name>
</gene>
<dbReference type="InterPro" id="IPR000415">
    <property type="entry name" value="Nitroreductase-like"/>
</dbReference>
<dbReference type="Proteomes" id="UP000046176">
    <property type="component" value="Unassembled WGS sequence"/>
</dbReference>
<dbReference type="InterPro" id="IPR029479">
    <property type="entry name" value="Nitroreductase"/>
</dbReference>
<evidence type="ECO:0000256" key="1">
    <source>
        <dbReference type="ARBA" id="ARBA00008366"/>
    </source>
</evidence>
<dbReference type="PANTHER" id="PTHR43425:SF2">
    <property type="entry name" value="OXYGEN-INSENSITIVE NADPH NITROREDUCTASE"/>
    <property type="match status" value="1"/>
</dbReference>
<proteinExistence type="inferred from homology"/>
<dbReference type="PIRSF" id="PIRSF005426">
    <property type="entry name" value="Frp"/>
    <property type="match status" value="1"/>
</dbReference>
<dbReference type="AlphaFoldDB" id="A0A0T7FX75"/>
<evidence type="ECO:0000256" key="2">
    <source>
        <dbReference type="ARBA" id="ARBA00022630"/>
    </source>
</evidence>
<dbReference type="SUPFAM" id="SSF55469">
    <property type="entry name" value="FMN-dependent nitroreductase-like"/>
    <property type="match status" value="1"/>
</dbReference>
<protein>
    <submittedName>
        <fullName evidence="7">CR(VI) reductase</fullName>
    </submittedName>
</protein>
<dbReference type="Gene3D" id="3.40.109.10">
    <property type="entry name" value="NADH Oxidase"/>
    <property type="match status" value="1"/>
</dbReference>
<dbReference type="GO" id="GO:0016491">
    <property type="term" value="F:oxidoreductase activity"/>
    <property type="evidence" value="ECO:0007669"/>
    <property type="project" value="UniProtKB-UniRule"/>
</dbReference>